<keyword evidence="2" id="KW-0378">Hydrolase</keyword>
<proteinExistence type="predicted"/>
<feature type="domain" description="AB hydrolase-1" evidence="1">
    <location>
        <begin position="44"/>
        <end position="294"/>
    </location>
</feature>
<gene>
    <name evidence="2" type="ORF">B0T11DRAFT_23456</name>
</gene>
<accession>A0A8K0TU18</accession>
<dbReference type="AlphaFoldDB" id="A0A8K0TU18"/>
<sequence>MPSAFTPATPQEVPLPDGRVLSFGVFGAGASQKPGAAPVVFYFPGFPGSHDEAFMGHDDALAAGLQLVALDRPGFAGSTPQPNRRITDWPADVLAIADHFDIQRFAIMGVSGGGPYTLACLNALPRDRLVGAAICCGMYPAAYGTAGMRLPSRVMFTIAPWAPSIVAFMLNSTLSTAARNEDPKVFEDLLVAEFKSAPPRDHALLDSNVRGCRDALTASTRAAVIPGGKASAVEFALFGSPWGFELKDLEVGKGRLIMWHGTEDVNVPYRMAEMAAKDMPDAELRTLQGEGHLGVVLKVDEIVGVLKTMLIEDPSQ</sequence>
<reference evidence="2" key="1">
    <citation type="journal article" date="2021" name="Nat. Commun.">
        <title>Genetic determinants of endophytism in the Arabidopsis root mycobiome.</title>
        <authorList>
            <person name="Mesny F."/>
            <person name="Miyauchi S."/>
            <person name="Thiergart T."/>
            <person name="Pickel B."/>
            <person name="Atanasova L."/>
            <person name="Karlsson M."/>
            <person name="Huettel B."/>
            <person name="Barry K.W."/>
            <person name="Haridas S."/>
            <person name="Chen C."/>
            <person name="Bauer D."/>
            <person name="Andreopoulos W."/>
            <person name="Pangilinan J."/>
            <person name="LaButti K."/>
            <person name="Riley R."/>
            <person name="Lipzen A."/>
            <person name="Clum A."/>
            <person name="Drula E."/>
            <person name="Henrissat B."/>
            <person name="Kohler A."/>
            <person name="Grigoriev I.V."/>
            <person name="Martin F.M."/>
            <person name="Hacquard S."/>
        </authorList>
    </citation>
    <scope>NUCLEOTIDE SEQUENCE</scope>
    <source>
        <strain evidence="2">MPI-CAGE-AT-0016</strain>
    </source>
</reference>
<organism evidence="2 3">
    <name type="scientific">Plectosphaerella cucumerina</name>
    <dbReference type="NCBI Taxonomy" id="40658"/>
    <lineage>
        <taxon>Eukaryota</taxon>
        <taxon>Fungi</taxon>
        <taxon>Dikarya</taxon>
        <taxon>Ascomycota</taxon>
        <taxon>Pezizomycotina</taxon>
        <taxon>Sordariomycetes</taxon>
        <taxon>Hypocreomycetidae</taxon>
        <taxon>Glomerellales</taxon>
        <taxon>Plectosphaerellaceae</taxon>
        <taxon>Plectosphaerella</taxon>
    </lineage>
</organism>
<evidence type="ECO:0000313" key="3">
    <source>
        <dbReference type="Proteomes" id="UP000813385"/>
    </source>
</evidence>
<comment type="caution">
    <text evidence="2">The sequence shown here is derived from an EMBL/GenBank/DDBJ whole genome shotgun (WGS) entry which is preliminary data.</text>
</comment>
<dbReference type="Proteomes" id="UP000813385">
    <property type="component" value="Unassembled WGS sequence"/>
</dbReference>
<dbReference type="InterPro" id="IPR000073">
    <property type="entry name" value="AB_hydrolase_1"/>
</dbReference>
<dbReference type="EMBL" id="JAGPXD010000001">
    <property type="protein sequence ID" value="KAH7376694.1"/>
    <property type="molecule type" value="Genomic_DNA"/>
</dbReference>
<name>A0A8K0TU18_9PEZI</name>
<dbReference type="InterPro" id="IPR029058">
    <property type="entry name" value="AB_hydrolase_fold"/>
</dbReference>
<dbReference type="OrthoDB" id="294702at2759"/>
<dbReference type="Pfam" id="PF12697">
    <property type="entry name" value="Abhydrolase_6"/>
    <property type="match status" value="1"/>
</dbReference>
<protein>
    <submittedName>
        <fullName evidence="2">Alpha/Beta hydrolase protein</fullName>
    </submittedName>
</protein>
<dbReference type="GO" id="GO:0016787">
    <property type="term" value="F:hydrolase activity"/>
    <property type="evidence" value="ECO:0007669"/>
    <property type="project" value="UniProtKB-KW"/>
</dbReference>
<dbReference type="PANTHER" id="PTHR45763:SF46">
    <property type="entry name" value="AB HYDROLASE-1 DOMAIN-CONTAINING PROTEIN"/>
    <property type="match status" value="1"/>
</dbReference>
<dbReference type="PANTHER" id="PTHR45763">
    <property type="entry name" value="HYDROLASE, ALPHA/BETA FOLD FAMILY PROTEIN, EXPRESSED-RELATED"/>
    <property type="match status" value="1"/>
</dbReference>
<keyword evidence="3" id="KW-1185">Reference proteome</keyword>
<dbReference type="Gene3D" id="3.40.50.1820">
    <property type="entry name" value="alpha/beta hydrolase"/>
    <property type="match status" value="1"/>
</dbReference>
<dbReference type="SUPFAM" id="SSF53474">
    <property type="entry name" value="alpha/beta-Hydrolases"/>
    <property type="match status" value="1"/>
</dbReference>
<evidence type="ECO:0000313" key="2">
    <source>
        <dbReference type="EMBL" id="KAH7376694.1"/>
    </source>
</evidence>
<evidence type="ECO:0000259" key="1">
    <source>
        <dbReference type="Pfam" id="PF12697"/>
    </source>
</evidence>